<dbReference type="Gene3D" id="2.120.10.30">
    <property type="entry name" value="TolB, C-terminal domain"/>
    <property type="match status" value="1"/>
</dbReference>
<protein>
    <submittedName>
        <fullName evidence="1">Uncharacterized protein</fullName>
    </submittedName>
</protein>
<reference evidence="1 2" key="1">
    <citation type="journal article" date="2018" name="BMC Genomics">
        <title>The genome of Naegleria lovaniensis, the basis for a comparative approach to unravel pathogenicity factors of the human pathogenic amoeba N. fowleri.</title>
        <authorList>
            <person name="Liechti N."/>
            <person name="Schurch N."/>
            <person name="Bruggmann R."/>
            <person name="Wittwer M."/>
        </authorList>
    </citation>
    <scope>NUCLEOTIDE SEQUENCE [LARGE SCALE GENOMIC DNA]</scope>
    <source>
        <strain evidence="1 2">ATCC 30569</strain>
    </source>
</reference>
<dbReference type="RefSeq" id="XP_044553910.1">
    <property type="nucleotide sequence ID" value="XM_044689385.1"/>
</dbReference>
<dbReference type="SUPFAM" id="SSF50969">
    <property type="entry name" value="YVTN repeat-like/Quinoprotein amine dehydrogenase"/>
    <property type="match status" value="1"/>
</dbReference>
<dbReference type="InterPro" id="IPR011044">
    <property type="entry name" value="Quino_amine_DH_bsu"/>
</dbReference>
<evidence type="ECO:0000313" key="1">
    <source>
        <dbReference type="EMBL" id="KAG2392016.1"/>
    </source>
</evidence>
<keyword evidence="2" id="KW-1185">Reference proteome</keyword>
<dbReference type="Proteomes" id="UP000816034">
    <property type="component" value="Unassembled WGS sequence"/>
</dbReference>
<dbReference type="AlphaFoldDB" id="A0AA88KQ08"/>
<dbReference type="InterPro" id="IPR011042">
    <property type="entry name" value="6-blade_b-propeller_TolB-like"/>
</dbReference>
<gene>
    <name evidence="1" type="ORF">C9374_013501</name>
</gene>
<name>A0AA88KQ08_NAELO</name>
<proteinExistence type="predicted"/>
<accession>A0AA88KQ08</accession>
<dbReference type="EMBL" id="PYSW02000006">
    <property type="protein sequence ID" value="KAG2392016.1"/>
    <property type="molecule type" value="Genomic_DNA"/>
</dbReference>
<dbReference type="GeneID" id="68105954"/>
<comment type="caution">
    <text evidence="1">The sequence shown here is derived from an EMBL/GenBank/DDBJ whole genome shotgun (WGS) entry which is preliminary data.</text>
</comment>
<evidence type="ECO:0000313" key="2">
    <source>
        <dbReference type="Proteomes" id="UP000816034"/>
    </source>
</evidence>
<sequence length="343" mass="39546">MSRITLIDLLPSDIQESSRHLLRLLTHKFQNKTEFSLNFRKVDTPATEKGDYLSGEIHLSYGCNCLLILNNDHLFIFDLTRKNLLAKYDTKHNWDCIDVEEDVTFGREPGGRDSIIVSFTMNRQYILQKFDLHQFIDAILKNTDPLELSAFHWTSTLTTQVRGMCIENSNSSPAYIYIHDTECISIVNSTNGQFLGQLPFYNATSSIPFTFPSIARCAFHNQYLYVSDNSNHKIYILKKEQKANMDEQQHSSAFRLQGTIKRQTNKGINYCSPTDVCIEESNGRIFVCTVVSEKDDYGKVMVFSQEGKTLLREEYIEKLRHICLNRVTNELIACCGRKIEVFK</sequence>
<organism evidence="1 2">
    <name type="scientific">Naegleria lovaniensis</name>
    <name type="common">Amoeba</name>
    <dbReference type="NCBI Taxonomy" id="51637"/>
    <lineage>
        <taxon>Eukaryota</taxon>
        <taxon>Discoba</taxon>
        <taxon>Heterolobosea</taxon>
        <taxon>Tetramitia</taxon>
        <taxon>Eutetramitia</taxon>
        <taxon>Vahlkampfiidae</taxon>
        <taxon>Naegleria</taxon>
    </lineage>
</organism>